<reference evidence="4" key="1">
    <citation type="journal article" date="2023" name="Mol. Phylogenet. Evol.">
        <title>Genome-scale phylogeny and comparative genomics of the fungal order Sordariales.</title>
        <authorList>
            <person name="Hensen N."/>
            <person name="Bonometti L."/>
            <person name="Westerberg I."/>
            <person name="Brannstrom I.O."/>
            <person name="Guillou S."/>
            <person name="Cros-Aarteil S."/>
            <person name="Calhoun S."/>
            <person name="Haridas S."/>
            <person name="Kuo A."/>
            <person name="Mondo S."/>
            <person name="Pangilinan J."/>
            <person name="Riley R."/>
            <person name="LaButti K."/>
            <person name="Andreopoulos B."/>
            <person name="Lipzen A."/>
            <person name="Chen C."/>
            <person name="Yan M."/>
            <person name="Daum C."/>
            <person name="Ng V."/>
            <person name="Clum A."/>
            <person name="Steindorff A."/>
            <person name="Ohm R.A."/>
            <person name="Martin F."/>
            <person name="Silar P."/>
            <person name="Natvig D.O."/>
            <person name="Lalanne C."/>
            <person name="Gautier V."/>
            <person name="Ament-Velasquez S.L."/>
            <person name="Kruys A."/>
            <person name="Hutchinson M.I."/>
            <person name="Powell A.J."/>
            <person name="Barry K."/>
            <person name="Miller A.N."/>
            <person name="Grigoriev I.V."/>
            <person name="Debuchy R."/>
            <person name="Gladieux P."/>
            <person name="Hiltunen Thoren M."/>
            <person name="Johannesson H."/>
        </authorList>
    </citation>
    <scope>NUCLEOTIDE SEQUENCE</scope>
    <source>
        <strain evidence="4">PSN293</strain>
    </source>
</reference>
<dbReference type="InterPro" id="IPR036864">
    <property type="entry name" value="Zn2-C6_fun-type_DNA-bd_sf"/>
</dbReference>
<feature type="compositionally biased region" description="Polar residues" evidence="2">
    <location>
        <begin position="1"/>
        <end position="10"/>
    </location>
</feature>
<dbReference type="EMBL" id="MU858161">
    <property type="protein sequence ID" value="KAK4210954.1"/>
    <property type="molecule type" value="Genomic_DNA"/>
</dbReference>
<dbReference type="PROSITE" id="PS50048">
    <property type="entry name" value="ZN2_CY6_FUNGAL_2"/>
    <property type="match status" value="1"/>
</dbReference>
<dbReference type="GO" id="GO:0000981">
    <property type="term" value="F:DNA-binding transcription factor activity, RNA polymerase II-specific"/>
    <property type="evidence" value="ECO:0007669"/>
    <property type="project" value="InterPro"/>
</dbReference>
<dbReference type="Pfam" id="PF00172">
    <property type="entry name" value="Zn_clus"/>
    <property type="match status" value="1"/>
</dbReference>
<dbReference type="GO" id="GO:0008270">
    <property type="term" value="F:zinc ion binding"/>
    <property type="evidence" value="ECO:0007669"/>
    <property type="project" value="InterPro"/>
</dbReference>
<dbReference type="PANTHER" id="PTHR35392:SF5">
    <property type="entry name" value="ZN(2)-C6 FUNGAL-TYPE DOMAIN-CONTAINING PROTEIN"/>
    <property type="match status" value="1"/>
</dbReference>
<name>A0AAN7B5E8_9PEZI</name>
<gene>
    <name evidence="4" type="ORF">QBC37DRAFT_442420</name>
</gene>
<keyword evidence="5" id="KW-1185">Reference proteome</keyword>
<comment type="caution">
    <text evidence="4">The sequence shown here is derived from an EMBL/GenBank/DDBJ whole genome shotgun (WGS) entry which is preliminary data.</text>
</comment>
<evidence type="ECO:0000256" key="2">
    <source>
        <dbReference type="SAM" id="MobiDB-lite"/>
    </source>
</evidence>
<feature type="domain" description="Zn(2)-C6 fungal-type" evidence="3">
    <location>
        <begin position="331"/>
        <end position="363"/>
    </location>
</feature>
<evidence type="ECO:0000256" key="1">
    <source>
        <dbReference type="ARBA" id="ARBA00023242"/>
    </source>
</evidence>
<dbReference type="Proteomes" id="UP001301769">
    <property type="component" value="Unassembled WGS sequence"/>
</dbReference>
<proteinExistence type="predicted"/>
<dbReference type="InterPro" id="IPR001138">
    <property type="entry name" value="Zn2Cys6_DnaBD"/>
</dbReference>
<feature type="compositionally biased region" description="Low complexity" evidence="2">
    <location>
        <begin position="261"/>
        <end position="277"/>
    </location>
</feature>
<feature type="region of interest" description="Disordered" evidence="2">
    <location>
        <begin position="1"/>
        <end position="39"/>
    </location>
</feature>
<evidence type="ECO:0000313" key="5">
    <source>
        <dbReference type="Proteomes" id="UP001301769"/>
    </source>
</evidence>
<dbReference type="AlphaFoldDB" id="A0AAN7B5E8"/>
<dbReference type="SUPFAM" id="SSF57701">
    <property type="entry name" value="Zn2/Cys6 DNA-binding domain"/>
    <property type="match status" value="1"/>
</dbReference>
<feature type="region of interest" description="Disordered" evidence="2">
    <location>
        <begin position="193"/>
        <end position="277"/>
    </location>
</feature>
<dbReference type="CDD" id="cd00067">
    <property type="entry name" value="GAL4"/>
    <property type="match status" value="1"/>
</dbReference>
<feature type="compositionally biased region" description="Basic and acidic residues" evidence="2">
    <location>
        <begin position="225"/>
        <end position="236"/>
    </location>
</feature>
<evidence type="ECO:0000313" key="4">
    <source>
        <dbReference type="EMBL" id="KAK4210954.1"/>
    </source>
</evidence>
<accession>A0AAN7B5E8</accession>
<dbReference type="PANTHER" id="PTHR35392">
    <property type="entry name" value="ZN(II)2CYS6 TRANSCRIPTION FACTOR (EUROFUNG)-RELATED-RELATED"/>
    <property type="match status" value="1"/>
</dbReference>
<reference evidence="4" key="2">
    <citation type="submission" date="2023-05" db="EMBL/GenBank/DDBJ databases">
        <authorList>
            <consortium name="Lawrence Berkeley National Laboratory"/>
            <person name="Steindorff A."/>
            <person name="Hensen N."/>
            <person name="Bonometti L."/>
            <person name="Westerberg I."/>
            <person name="Brannstrom I.O."/>
            <person name="Guillou S."/>
            <person name="Cros-Aarteil S."/>
            <person name="Calhoun S."/>
            <person name="Haridas S."/>
            <person name="Kuo A."/>
            <person name="Mondo S."/>
            <person name="Pangilinan J."/>
            <person name="Riley R."/>
            <person name="Labutti K."/>
            <person name="Andreopoulos B."/>
            <person name="Lipzen A."/>
            <person name="Chen C."/>
            <person name="Yanf M."/>
            <person name="Daum C."/>
            <person name="Ng V."/>
            <person name="Clum A."/>
            <person name="Ohm R."/>
            <person name="Martin F."/>
            <person name="Silar P."/>
            <person name="Natvig D."/>
            <person name="Lalanne C."/>
            <person name="Gautier V."/>
            <person name="Ament-Velasquez S.L."/>
            <person name="Kruys A."/>
            <person name="Hutchinson M.I."/>
            <person name="Powell A.J."/>
            <person name="Barry K."/>
            <person name="Miller A.N."/>
            <person name="Grigoriev I.V."/>
            <person name="Debuchy R."/>
            <person name="Gladieux P."/>
            <person name="Thoren M.H."/>
            <person name="Johannesson H."/>
        </authorList>
    </citation>
    <scope>NUCLEOTIDE SEQUENCE</scope>
    <source>
        <strain evidence="4">PSN293</strain>
    </source>
</reference>
<feature type="compositionally biased region" description="Low complexity" evidence="2">
    <location>
        <begin position="210"/>
        <end position="222"/>
    </location>
</feature>
<evidence type="ECO:0000259" key="3">
    <source>
        <dbReference type="PROSITE" id="PS50048"/>
    </source>
</evidence>
<keyword evidence="1" id="KW-0539">Nucleus</keyword>
<organism evidence="4 5">
    <name type="scientific">Rhypophila decipiens</name>
    <dbReference type="NCBI Taxonomy" id="261697"/>
    <lineage>
        <taxon>Eukaryota</taxon>
        <taxon>Fungi</taxon>
        <taxon>Dikarya</taxon>
        <taxon>Ascomycota</taxon>
        <taxon>Pezizomycotina</taxon>
        <taxon>Sordariomycetes</taxon>
        <taxon>Sordariomycetidae</taxon>
        <taxon>Sordariales</taxon>
        <taxon>Naviculisporaceae</taxon>
        <taxon>Rhypophila</taxon>
    </lineage>
</organism>
<sequence>MASVASSGASPLSGYEYVQNPDGSTDEQDENQWTLFSVPSSAGPGSAGFFPSPAASASLGSSWGIVGHDGHLQPSPTAASPLNLNLDSFDQQSIYPPSSFVDQNGQFVGIPSAQAETQFISDFDGQDLLASATEGMSDQQLNDLLALFQPAPNQFGMVNQALPATDFEIPQTFQSGPDVPPWNSVSPIFVMEDPSAISPSPPGQQYFHQSPSPSASLSPRSPIHIKRETNVPEQRKTTTSAPIAIRKVRGDNSRVSKKKSPATTSESPLSSSGSSTSSKFFIVTPDSVSAASNKPNPFECFEAMRPSQRGRKGPLADETKESALQVRRQGACFCCHARKVKCDKERPCRNCKKLTQQVPGVVCWRFQDFLPVLFPEFIRFHFKKDEMNKFITENIAGFTVDGEEKPVQVELFTGTRFQATLSVKAKFFTAKTDEVLQHYHMSVGPNNVDLQAQRSLPIGLEIDTSESPTPQAQKQAQQMRDEIRKKAREYINAIVREPGYAELVTDNLRHTQVPRMILRIVQDYERTCGDSNPMVKRALSIYAMHFVMTRHLCLTRQTLDSLSSTHSLVQASLNSSPFITPRVLSRQIKSVIDEMMAREMTLLFENFSKSLKPKSRREWAPCIAAFLVLCLFMESVETAADNFCMSENEISLRAKGKSSLSRENFALRVNRELEGLPFKQFAFQFHQIYGTHGSPGGGGGNGNNSGAAKEVVKGFNPLLDDVSLGELTGGSAASVLSGSEELGRRDVADRAALEMVWGLRRFVDEPDLWSELDFLTADFTLPNEEAHPYPRDVAYNYTGRLVSKFLLSFTDERYLF</sequence>
<dbReference type="InterPro" id="IPR052973">
    <property type="entry name" value="Fungal_sec-metab_reg_TF"/>
</dbReference>
<protein>
    <recommendedName>
        <fullName evidence="3">Zn(2)-C6 fungal-type domain-containing protein</fullName>
    </recommendedName>
</protein>